<proteinExistence type="predicted"/>
<accession>A0A1Q8YFH9</accession>
<gene>
    <name evidence="1" type="ORF">BLL52_2907</name>
</gene>
<dbReference type="EMBL" id="MSYM01000013">
    <property type="protein sequence ID" value="OLP06669.1"/>
    <property type="molecule type" value="Genomic_DNA"/>
</dbReference>
<evidence type="ECO:0000313" key="2">
    <source>
        <dbReference type="Proteomes" id="UP000185911"/>
    </source>
</evidence>
<evidence type="ECO:0000313" key="1">
    <source>
        <dbReference type="EMBL" id="OLP06669.1"/>
    </source>
</evidence>
<sequence length="53" mass="6029">MFGVDPPYGEKARFIVSFCRDLQQHRIALKTLRVNKIHAMLQTIGFTTTGSSF</sequence>
<organism evidence="1 2">
    <name type="scientific">Rhodoferax antarcticus ANT.BR</name>
    <dbReference type="NCBI Taxonomy" id="1111071"/>
    <lineage>
        <taxon>Bacteria</taxon>
        <taxon>Pseudomonadati</taxon>
        <taxon>Pseudomonadota</taxon>
        <taxon>Betaproteobacteria</taxon>
        <taxon>Burkholderiales</taxon>
        <taxon>Comamonadaceae</taxon>
        <taxon>Rhodoferax</taxon>
    </lineage>
</organism>
<comment type="caution">
    <text evidence="1">The sequence shown here is derived from an EMBL/GenBank/DDBJ whole genome shotgun (WGS) entry which is preliminary data.</text>
</comment>
<reference evidence="1 2" key="1">
    <citation type="submission" date="2017-01" db="EMBL/GenBank/DDBJ databases">
        <title>Genome sequence of Rhodoferax antarcticus ANT.BR, a psychrophilic purple nonsulfur bacterium from an Antarctic microbial mat.</title>
        <authorList>
            <person name="Baker J."/>
            <person name="Riester C."/>
            <person name="Skinner B."/>
            <person name="Newell A."/>
            <person name="Swingley W."/>
            <person name="Madigan M."/>
            <person name="Jung D."/>
            <person name="Asao M."/>
            <person name="Chen M."/>
            <person name="Loughlin P."/>
            <person name="Pan H."/>
            <person name="Lin S."/>
            <person name="Li N."/>
            <person name="Shaw J."/>
            <person name="Prado M."/>
            <person name="Sherman C."/>
            <person name="Li X."/>
            <person name="Tang J."/>
            <person name="Blankenship R."/>
            <person name="Zhao T."/>
            <person name="Touchman J."/>
            <person name="Sattley M."/>
        </authorList>
    </citation>
    <scope>NUCLEOTIDE SEQUENCE [LARGE SCALE GENOMIC DNA]</scope>
    <source>
        <strain evidence="1 2">ANT.BR</strain>
    </source>
</reference>
<protein>
    <submittedName>
        <fullName evidence="1">Uncharacterized protein</fullName>
    </submittedName>
</protein>
<dbReference type="AlphaFoldDB" id="A0A1Q8YFH9"/>
<dbReference type="Proteomes" id="UP000185911">
    <property type="component" value="Unassembled WGS sequence"/>
</dbReference>
<keyword evidence="2" id="KW-1185">Reference proteome</keyword>
<name>A0A1Q8YFH9_9BURK</name>